<dbReference type="OrthoDB" id="3932126at2759"/>
<feature type="region of interest" description="Disordered" evidence="1">
    <location>
        <begin position="50"/>
        <end position="69"/>
    </location>
</feature>
<name>A0A4U0XB49_9PEZI</name>
<evidence type="ECO:0000256" key="1">
    <source>
        <dbReference type="SAM" id="MobiDB-lite"/>
    </source>
</evidence>
<organism evidence="2 3">
    <name type="scientific">Friedmanniomyces simplex</name>
    <dbReference type="NCBI Taxonomy" id="329884"/>
    <lineage>
        <taxon>Eukaryota</taxon>
        <taxon>Fungi</taxon>
        <taxon>Dikarya</taxon>
        <taxon>Ascomycota</taxon>
        <taxon>Pezizomycotina</taxon>
        <taxon>Dothideomycetes</taxon>
        <taxon>Dothideomycetidae</taxon>
        <taxon>Mycosphaerellales</taxon>
        <taxon>Teratosphaeriaceae</taxon>
        <taxon>Friedmanniomyces</taxon>
    </lineage>
</organism>
<dbReference type="EMBL" id="NAJQ01000246">
    <property type="protein sequence ID" value="TKA73924.1"/>
    <property type="molecule type" value="Genomic_DNA"/>
</dbReference>
<dbReference type="Proteomes" id="UP000309340">
    <property type="component" value="Unassembled WGS sequence"/>
</dbReference>
<gene>
    <name evidence="2" type="ORF">B0A55_05051</name>
</gene>
<keyword evidence="3" id="KW-1185">Reference proteome</keyword>
<dbReference type="AlphaFoldDB" id="A0A4U0XB49"/>
<feature type="compositionally biased region" description="Basic and acidic residues" evidence="1">
    <location>
        <begin position="341"/>
        <end position="355"/>
    </location>
</feature>
<feature type="region of interest" description="Disordered" evidence="1">
    <location>
        <begin position="218"/>
        <end position="267"/>
    </location>
</feature>
<dbReference type="STRING" id="329884.A0A4U0XB49"/>
<evidence type="ECO:0000313" key="3">
    <source>
        <dbReference type="Proteomes" id="UP000309340"/>
    </source>
</evidence>
<accession>A0A4U0XB49</accession>
<sequence>MASFVLIGALLYFCVRKRRRRTEDDERDAHHEIVDEKNLRPTIKRKWTEMTGKGTPKATPQLPPSTSPVTVDEEHHIIRMSTQHWARPYALGQGEGYRESVVPGQLRVMNPDASRPATPRMSSDTAGSFLGRLQHLGPSRPTTPRSDTAGSFLKKQRSALAAVLLTANRSRASSRSNIHIHDTAPHIPEIIIDPALSRECIAPNARTPSFRSYISTTSLPLVQQRPPEDPFLTPPDEKDEAPTPSPHQQRPKRPSLAPLQSAAGAAGRTLSHLGSAMFNPFRTKSVDEMVLPSSSARRPSSVSTTWSSRLSHRNTGFSDPFDLDRGSVRGSGGLAHAHAHAASDMERGRTLYEGN</sequence>
<protein>
    <submittedName>
        <fullName evidence="2">Uncharacterized protein</fullName>
    </submittedName>
</protein>
<feature type="region of interest" description="Disordered" evidence="1">
    <location>
        <begin position="333"/>
        <end position="355"/>
    </location>
</feature>
<evidence type="ECO:0000313" key="2">
    <source>
        <dbReference type="EMBL" id="TKA73924.1"/>
    </source>
</evidence>
<reference evidence="2 3" key="1">
    <citation type="submission" date="2017-03" db="EMBL/GenBank/DDBJ databases">
        <title>Genomes of endolithic fungi from Antarctica.</title>
        <authorList>
            <person name="Coleine C."/>
            <person name="Masonjones S."/>
            <person name="Stajich J.E."/>
        </authorList>
    </citation>
    <scope>NUCLEOTIDE SEQUENCE [LARGE SCALE GENOMIC DNA]</scope>
    <source>
        <strain evidence="2 3">CCFEE 5184</strain>
    </source>
</reference>
<comment type="caution">
    <text evidence="2">The sequence shown here is derived from an EMBL/GenBank/DDBJ whole genome shotgun (WGS) entry which is preliminary data.</text>
</comment>
<proteinExistence type="predicted"/>